<organism evidence="3 4">
    <name type="scientific">Oryza sativa subsp. indica</name>
    <name type="common">Rice</name>
    <dbReference type="NCBI Taxonomy" id="39946"/>
    <lineage>
        <taxon>Eukaryota</taxon>
        <taxon>Viridiplantae</taxon>
        <taxon>Streptophyta</taxon>
        <taxon>Embryophyta</taxon>
        <taxon>Tracheophyta</taxon>
        <taxon>Spermatophyta</taxon>
        <taxon>Magnoliopsida</taxon>
        <taxon>Liliopsida</taxon>
        <taxon>Poales</taxon>
        <taxon>Poaceae</taxon>
        <taxon>BOP clade</taxon>
        <taxon>Oryzoideae</taxon>
        <taxon>Oryzeae</taxon>
        <taxon>Oryzinae</taxon>
        <taxon>Oryza</taxon>
        <taxon>Oryza sativa</taxon>
    </lineage>
</organism>
<name>B8AVQ4_ORYSI</name>
<keyword evidence="2" id="KW-0812">Transmembrane</keyword>
<dbReference type="AlphaFoldDB" id="B8AVQ4"/>
<dbReference type="HOGENOM" id="CLU_1043476_0_0_1"/>
<dbReference type="Proteomes" id="UP000007015">
    <property type="component" value="Chromosome 4"/>
</dbReference>
<accession>B8AVQ4</accession>
<evidence type="ECO:0000313" key="3">
    <source>
        <dbReference type="EMBL" id="EEC76829.1"/>
    </source>
</evidence>
<dbReference type="EMBL" id="CM000129">
    <property type="protein sequence ID" value="EEC76829.1"/>
    <property type="molecule type" value="Genomic_DNA"/>
</dbReference>
<gene>
    <name evidence="3" type="ORF">OsI_14972</name>
</gene>
<protein>
    <submittedName>
        <fullName evidence="3">Uncharacterized protein</fullName>
    </submittedName>
</protein>
<keyword evidence="4" id="KW-1185">Reference proteome</keyword>
<dbReference type="OMA" id="RRHRCKR"/>
<sequence length="267" mass="28886">MAGGSQSWSPTGSCGSEALQRQLGSAGRRGVRRRWDVAACGGEFSARQPGQQQAAWLAVGPATGTAWLPGAGATVAAGAATCFSFFAISYRSRQGAVIRHGVGKDDVAVTASMAQPAMLLSFCCFFFLFFSPIPSPSLCNRPMRRSRRHRCKRGPARAKPQRSAGPQPGRRGRRANVSTSVVWAGAVRGSRRPVVVTPSIGIRRRLPVGSDGIQQKPQKRNRKDASNSFLQFNVQDARGIKRFLYLLLSRSPVERRADNILRNPPAI</sequence>
<feature type="transmembrane region" description="Helical" evidence="2">
    <location>
        <begin position="107"/>
        <end position="130"/>
    </location>
</feature>
<feature type="region of interest" description="Disordered" evidence="1">
    <location>
        <begin position="141"/>
        <end position="176"/>
    </location>
</feature>
<dbReference type="Gramene" id="BGIOSGA015533-TA">
    <property type="protein sequence ID" value="BGIOSGA015533-PA"/>
    <property type="gene ID" value="BGIOSGA015533"/>
</dbReference>
<proteinExistence type="predicted"/>
<keyword evidence="2" id="KW-1133">Transmembrane helix</keyword>
<evidence type="ECO:0000256" key="1">
    <source>
        <dbReference type="SAM" id="MobiDB-lite"/>
    </source>
</evidence>
<reference evidence="3 4" key="1">
    <citation type="journal article" date="2005" name="PLoS Biol.">
        <title>The genomes of Oryza sativa: a history of duplications.</title>
        <authorList>
            <person name="Yu J."/>
            <person name="Wang J."/>
            <person name="Lin W."/>
            <person name="Li S."/>
            <person name="Li H."/>
            <person name="Zhou J."/>
            <person name="Ni P."/>
            <person name="Dong W."/>
            <person name="Hu S."/>
            <person name="Zeng C."/>
            <person name="Zhang J."/>
            <person name="Zhang Y."/>
            <person name="Li R."/>
            <person name="Xu Z."/>
            <person name="Li S."/>
            <person name="Li X."/>
            <person name="Zheng H."/>
            <person name="Cong L."/>
            <person name="Lin L."/>
            <person name="Yin J."/>
            <person name="Geng J."/>
            <person name="Li G."/>
            <person name="Shi J."/>
            <person name="Liu J."/>
            <person name="Lv H."/>
            <person name="Li J."/>
            <person name="Wang J."/>
            <person name="Deng Y."/>
            <person name="Ran L."/>
            <person name="Shi X."/>
            <person name="Wang X."/>
            <person name="Wu Q."/>
            <person name="Li C."/>
            <person name="Ren X."/>
            <person name="Wang J."/>
            <person name="Wang X."/>
            <person name="Li D."/>
            <person name="Liu D."/>
            <person name="Zhang X."/>
            <person name="Ji Z."/>
            <person name="Zhao W."/>
            <person name="Sun Y."/>
            <person name="Zhang Z."/>
            <person name="Bao J."/>
            <person name="Han Y."/>
            <person name="Dong L."/>
            <person name="Ji J."/>
            <person name="Chen P."/>
            <person name="Wu S."/>
            <person name="Liu J."/>
            <person name="Xiao Y."/>
            <person name="Bu D."/>
            <person name="Tan J."/>
            <person name="Yang L."/>
            <person name="Ye C."/>
            <person name="Zhang J."/>
            <person name="Xu J."/>
            <person name="Zhou Y."/>
            <person name="Yu Y."/>
            <person name="Zhang B."/>
            <person name="Zhuang S."/>
            <person name="Wei H."/>
            <person name="Liu B."/>
            <person name="Lei M."/>
            <person name="Yu H."/>
            <person name="Li Y."/>
            <person name="Xu H."/>
            <person name="Wei S."/>
            <person name="He X."/>
            <person name="Fang L."/>
            <person name="Zhang Z."/>
            <person name="Zhang Y."/>
            <person name="Huang X."/>
            <person name="Su Z."/>
            <person name="Tong W."/>
            <person name="Li J."/>
            <person name="Tong Z."/>
            <person name="Li S."/>
            <person name="Ye J."/>
            <person name="Wang L."/>
            <person name="Fang L."/>
            <person name="Lei T."/>
            <person name="Chen C."/>
            <person name="Chen H."/>
            <person name="Xu Z."/>
            <person name="Li H."/>
            <person name="Huang H."/>
            <person name="Zhang F."/>
            <person name="Xu H."/>
            <person name="Li N."/>
            <person name="Zhao C."/>
            <person name="Li S."/>
            <person name="Dong L."/>
            <person name="Huang Y."/>
            <person name="Li L."/>
            <person name="Xi Y."/>
            <person name="Qi Q."/>
            <person name="Li W."/>
            <person name="Zhang B."/>
            <person name="Hu W."/>
            <person name="Zhang Y."/>
            <person name="Tian X."/>
            <person name="Jiao Y."/>
            <person name="Liang X."/>
            <person name="Jin J."/>
            <person name="Gao L."/>
            <person name="Zheng W."/>
            <person name="Hao B."/>
            <person name="Liu S."/>
            <person name="Wang W."/>
            <person name="Yuan L."/>
            <person name="Cao M."/>
            <person name="McDermott J."/>
            <person name="Samudrala R."/>
            <person name="Wang J."/>
            <person name="Wong G.K."/>
            <person name="Yang H."/>
        </authorList>
    </citation>
    <scope>NUCLEOTIDE SEQUENCE [LARGE SCALE GENOMIC DNA]</scope>
    <source>
        <strain evidence="4">cv. 93-11</strain>
    </source>
</reference>
<feature type="transmembrane region" description="Helical" evidence="2">
    <location>
        <begin position="66"/>
        <end position="86"/>
    </location>
</feature>
<feature type="region of interest" description="Disordered" evidence="1">
    <location>
        <begin position="207"/>
        <end position="227"/>
    </location>
</feature>
<evidence type="ECO:0000256" key="2">
    <source>
        <dbReference type="SAM" id="Phobius"/>
    </source>
</evidence>
<keyword evidence="2" id="KW-0472">Membrane</keyword>
<feature type="compositionally biased region" description="Basic residues" evidence="1">
    <location>
        <begin position="142"/>
        <end position="160"/>
    </location>
</feature>
<evidence type="ECO:0000313" key="4">
    <source>
        <dbReference type="Proteomes" id="UP000007015"/>
    </source>
</evidence>